<gene>
    <name evidence="2" type="ORF">SAMN05428983_4690</name>
</gene>
<proteinExistence type="predicted"/>
<sequence length="278" mass="30430">MSESSQTDEVYKAVGRQEVCSMAAVRRIAAMLDLDPDSFKEGENLPRGWQFFLLAGDTRRSEIREDGFPGLGVPLPDLGLPRLLLGGRTVSFSTDIRIGDPLRRESRIQAISHKQGQNGPMAIVSVAHDLYQLNASHPSLSETQTYILLSAQPGSSKISDAPAASIAPGKQITPDDVLLFQYSALGFNSHKIHIDRQYARDVEGFPDLVVNGGLSTLLLTEYFRAQHSEILSTLKARHLLPLFCGRPISMTIESTGQSWILRAYNDTGALAVEILVNA</sequence>
<comment type="caution">
    <text evidence="2">The sequence shown here is derived from an EMBL/GenBank/DDBJ whole genome shotgun (WGS) entry which is preliminary data.</text>
</comment>
<dbReference type="RefSeq" id="WP_092734727.1">
    <property type="nucleotide sequence ID" value="NZ_FNEW01000007.1"/>
</dbReference>
<dbReference type="InterPro" id="IPR052741">
    <property type="entry name" value="Mitochondrial_HTD2"/>
</dbReference>
<dbReference type="PANTHER" id="PTHR28152">
    <property type="entry name" value="HYDROXYACYL-THIOESTER DEHYDRATASE TYPE 2, MITOCHONDRIAL"/>
    <property type="match status" value="1"/>
</dbReference>
<dbReference type="InterPro" id="IPR039569">
    <property type="entry name" value="FAS1-like_DH_region"/>
</dbReference>
<protein>
    <submittedName>
        <fullName evidence="2">3-methylfumaryl-CoA hydratase</fullName>
    </submittedName>
</protein>
<evidence type="ECO:0000313" key="3">
    <source>
        <dbReference type="Proteomes" id="UP000198917"/>
    </source>
</evidence>
<dbReference type="GO" id="GO:0019171">
    <property type="term" value="F:(3R)-hydroxyacyl-[acyl-carrier-protein] dehydratase activity"/>
    <property type="evidence" value="ECO:0007669"/>
    <property type="project" value="TreeGrafter"/>
</dbReference>
<organism evidence="2 3">
    <name type="scientific">Agrobacterium fabrum</name>
    <dbReference type="NCBI Taxonomy" id="1176649"/>
    <lineage>
        <taxon>Bacteria</taxon>
        <taxon>Pseudomonadati</taxon>
        <taxon>Pseudomonadota</taxon>
        <taxon>Alphaproteobacteria</taxon>
        <taxon>Hyphomicrobiales</taxon>
        <taxon>Rhizobiaceae</taxon>
        <taxon>Rhizobium/Agrobacterium group</taxon>
        <taxon>Agrobacterium</taxon>
        <taxon>Agrobacterium tumefaciens complex</taxon>
    </lineage>
</organism>
<evidence type="ECO:0000313" key="2">
    <source>
        <dbReference type="EMBL" id="SDK34906.1"/>
    </source>
</evidence>
<dbReference type="AlphaFoldDB" id="A0A7Z7BRY8"/>
<dbReference type="SUPFAM" id="SSF54637">
    <property type="entry name" value="Thioesterase/thiol ester dehydrase-isomerase"/>
    <property type="match status" value="1"/>
</dbReference>
<dbReference type="EMBL" id="FNEW01000007">
    <property type="protein sequence ID" value="SDK34906.1"/>
    <property type="molecule type" value="Genomic_DNA"/>
</dbReference>
<dbReference type="Pfam" id="PF13452">
    <property type="entry name" value="FAS1_DH_region"/>
    <property type="match status" value="1"/>
</dbReference>
<dbReference type="Proteomes" id="UP000198917">
    <property type="component" value="Unassembled WGS sequence"/>
</dbReference>
<name>A0A7Z7BRY8_9HYPH</name>
<dbReference type="PANTHER" id="PTHR28152:SF1">
    <property type="entry name" value="HYDROXYACYL-THIOESTER DEHYDRATASE TYPE 2, MITOCHONDRIAL"/>
    <property type="match status" value="1"/>
</dbReference>
<feature type="domain" description="FAS1-like dehydratase" evidence="1">
    <location>
        <begin position="76"/>
        <end position="131"/>
    </location>
</feature>
<reference evidence="2 3" key="1">
    <citation type="submission" date="2016-10" db="EMBL/GenBank/DDBJ databases">
        <authorList>
            <person name="Varghese N."/>
            <person name="Submissions S."/>
        </authorList>
    </citation>
    <scope>NUCLEOTIDE SEQUENCE [LARGE SCALE GENOMIC DNA]</scope>
    <source>
        <strain evidence="2 3">PDC82</strain>
    </source>
</reference>
<dbReference type="Gene3D" id="3.10.129.10">
    <property type="entry name" value="Hotdog Thioesterase"/>
    <property type="match status" value="2"/>
</dbReference>
<accession>A0A7Z7BRY8</accession>
<dbReference type="InterPro" id="IPR029069">
    <property type="entry name" value="HotDog_dom_sf"/>
</dbReference>
<evidence type="ECO:0000259" key="1">
    <source>
        <dbReference type="Pfam" id="PF13452"/>
    </source>
</evidence>